<evidence type="ECO:0000313" key="4">
    <source>
        <dbReference type="Proteomes" id="UP000663856"/>
    </source>
</evidence>
<protein>
    <submittedName>
        <fullName evidence="2">Uncharacterized protein</fullName>
    </submittedName>
</protein>
<evidence type="ECO:0000313" key="2">
    <source>
        <dbReference type="EMBL" id="CAF1960033.1"/>
    </source>
</evidence>
<dbReference type="AlphaFoldDB" id="A0A816LWQ9"/>
<keyword evidence="1" id="KW-0812">Transmembrane</keyword>
<feature type="transmembrane region" description="Helical" evidence="1">
    <location>
        <begin position="12"/>
        <end position="28"/>
    </location>
</feature>
<proteinExistence type="predicted"/>
<comment type="caution">
    <text evidence="2">The sequence shown here is derived from an EMBL/GenBank/DDBJ whole genome shotgun (WGS) entry which is preliminary data.</text>
</comment>
<reference evidence="2" key="1">
    <citation type="submission" date="2021-02" db="EMBL/GenBank/DDBJ databases">
        <authorList>
            <person name="Nowell W R."/>
        </authorList>
    </citation>
    <scope>NUCLEOTIDE SEQUENCE</scope>
</reference>
<organism evidence="2 4">
    <name type="scientific">Rotaria magnacalcarata</name>
    <dbReference type="NCBI Taxonomy" id="392030"/>
    <lineage>
        <taxon>Eukaryota</taxon>
        <taxon>Metazoa</taxon>
        <taxon>Spiralia</taxon>
        <taxon>Gnathifera</taxon>
        <taxon>Rotifera</taxon>
        <taxon>Eurotatoria</taxon>
        <taxon>Bdelloidea</taxon>
        <taxon>Philodinida</taxon>
        <taxon>Philodinidae</taxon>
        <taxon>Rotaria</taxon>
    </lineage>
</organism>
<dbReference type="EMBL" id="CAJNRF010000415">
    <property type="protein sequence ID" value="CAF1960033.1"/>
    <property type="molecule type" value="Genomic_DNA"/>
</dbReference>
<keyword evidence="1" id="KW-0472">Membrane</keyword>
<gene>
    <name evidence="2" type="ORF">WKI299_LOCUS2793</name>
    <name evidence="3" type="ORF">XDN619_LOCUS1690</name>
</gene>
<accession>A0A816LWQ9</accession>
<evidence type="ECO:0000313" key="3">
    <source>
        <dbReference type="EMBL" id="CAF1967247.1"/>
    </source>
</evidence>
<dbReference type="EMBL" id="CAJNRG010000079">
    <property type="protein sequence ID" value="CAF1967247.1"/>
    <property type="molecule type" value="Genomic_DNA"/>
</dbReference>
<name>A0A816LWQ9_9BILA</name>
<dbReference type="Proteomes" id="UP000663856">
    <property type="component" value="Unassembled WGS sequence"/>
</dbReference>
<sequence length="279" mass="32952">MWRLKLKSKYTSIICGIIVITSIFSNYYCYKTSSLLIRLKHHGRLPVAYIITVPGYDQRVTSVMHVFKKYAQIDLRRFNGIRFSYQSHVKNGSLTVGEQSLRATMAKFFNMIIRKNHEKVFVFEDDAIPHRNFTVLFKQLPSRCLEADVLLLGATIWHSKHTDWPSEACFDADRATFGAFALLLKRKSYRPILRWLKFGTPKPYDHVYRYLQQQKISVRVAFPPFLVIPDVSHLSLINNNRSDIQFDMEKRAEQHLWHLKDYPMTRIPIHSMKNNRRKE</sequence>
<keyword evidence="1" id="KW-1133">Transmembrane helix</keyword>
<evidence type="ECO:0000256" key="1">
    <source>
        <dbReference type="SAM" id="Phobius"/>
    </source>
</evidence>
<dbReference type="Proteomes" id="UP000663887">
    <property type="component" value="Unassembled WGS sequence"/>
</dbReference>